<reference evidence="2 3" key="1">
    <citation type="submission" date="2020-07" db="EMBL/GenBank/DDBJ databases">
        <title>Sequencing the genomes of 1000 actinobacteria strains.</title>
        <authorList>
            <person name="Klenk H.-P."/>
        </authorList>
    </citation>
    <scope>NUCLEOTIDE SEQUENCE [LARGE SCALE GENOMIC DNA]</scope>
    <source>
        <strain evidence="2 3">DSM 24723</strain>
    </source>
</reference>
<dbReference type="InterPro" id="IPR010852">
    <property type="entry name" value="ABATE"/>
</dbReference>
<name>A0A852X519_9MICO</name>
<dbReference type="PANTHER" id="PTHR35525:SF3">
    <property type="entry name" value="BLL6575 PROTEIN"/>
    <property type="match status" value="1"/>
</dbReference>
<protein>
    <submittedName>
        <fullName evidence="2">Putative RNA-binding Zn ribbon-like protein</fullName>
    </submittedName>
</protein>
<gene>
    <name evidence="2" type="ORF">BJY28_000332</name>
</gene>
<dbReference type="EMBL" id="JACBZX010000001">
    <property type="protein sequence ID" value="NYG35863.1"/>
    <property type="molecule type" value="Genomic_DNA"/>
</dbReference>
<sequence>MLFAHDTVIALHGAAALVNTMGGIGPDTADERPEILHEPADLARFVQEWEWSGHPTVDQQALADVRALRPRLHELWQEVPDAAFADVVNALLADADARPRLVTHDDLGWHIHATPDDAPIARRMQVEAAMAMVDVLRAGERSRLRVCAADDCDRVLVDLSRNRSKRYCDHGCGNRVAAAAYRSRRSG</sequence>
<feature type="domain" description="Zinc finger CGNR" evidence="1">
    <location>
        <begin position="143"/>
        <end position="185"/>
    </location>
</feature>
<dbReference type="InterPro" id="IPR021005">
    <property type="entry name" value="Znf_CGNR"/>
</dbReference>
<dbReference type="SUPFAM" id="SSF160904">
    <property type="entry name" value="Jann2411-like"/>
    <property type="match status" value="1"/>
</dbReference>
<dbReference type="PANTHER" id="PTHR35525">
    <property type="entry name" value="BLL6575 PROTEIN"/>
    <property type="match status" value="1"/>
</dbReference>
<evidence type="ECO:0000313" key="2">
    <source>
        <dbReference type="EMBL" id="NYG35863.1"/>
    </source>
</evidence>
<evidence type="ECO:0000313" key="3">
    <source>
        <dbReference type="Proteomes" id="UP000592181"/>
    </source>
</evidence>
<keyword evidence="3" id="KW-1185">Reference proteome</keyword>
<comment type="caution">
    <text evidence="2">The sequence shown here is derived from an EMBL/GenBank/DDBJ whole genome shotgun (WGS) entry which is preliminary data.</text>
</comment>
<dbReference type="Gene3D" id="1.10.3300.10">
    <property type="entry name" value="Jann2411-like domain"/>
    <property type="match status" value="1"/>
</dbReference>
<accession>A0A852X519</accession>
<dbReference type="AlphaFoldDB" id="A0A852X519"/>
<organism evidence="2 3">
    <name type="scientific">Janibacter alkaliphilus</name>
    <dbReference type="NCBI Taxonomy" id="1069963"/>
    <lineage>
        <taxon>Bacteria</taxon>
        <taxon>Bacillati</taxon>
        <taxon>Actinomycetota</taxon>
        <taxon>Actinomycetes</taxon>
        <taxon>Micrococcales</taxon>
        <taxon>Intrasporangiaceae</taxon>
        <taxon>Janibacter</taxon>
    </lineage>
</organism>
<dbReference type="Pfam" id="PF07336">
    <property type="entry name" value="ABATE"/>
    <property type="match status" value="1"/>
</dbReference>
<dbReference type="Pfam" id="PF11706">
    <property type="entry name" value="zf-CGNR"/>
    <property type="match status" value="1"/>
</dbReference>
<dbReference type="RefSeq" id="WP_179461458.1">
    <property type="nucleotide sequence ID" value="NZ_JACBZX010000001.1"/>
</dbReference>
<evidence type="ECO:0000259" key="1">
    <source>
        <dbReference type="Pfam" id="PF11706"/>
    </source>
</evidence>
<proteinExistence type="predicted"/>
<dbReference type="Proteomes" id="UP000592181">
    <property type="component" value="Unassembled WGS sequence"/>
</dbReference>
<dbReference type="InterPro" id="IPR023286">
    <property type="entry name" value="ABATE_dom_sf"/>
</dbReference>